<name>A0A212QVW3_9CHLR</name>
<reference evidence="4" key="1">
    <citation type="submission" date="2017-06" db="EMBL/GenBank/DDBJ databases">
        <authorList>
            <person name="Varghese N."/>
            <person name="Submissions S."/>
        </authorList>
    </citation>
    <scope>NUCLEOTIDE SEQUENCE [LARGE SCALE GENOMIC DNA]</scope>
    <source>
        <strain evidence="4">JAD2</strain>
    </source>
</reference>
<sequence>MREELFPPDTPFRMAVPIEVRFRDLDAMGHVNNAVYFTYFEHARLHYLRRLAEVPPPLEPLGMIVAEATCQYRAPITLGMPLRVWIRVGEIRQRSFVFLYRIERCDTGQVMALGRSVQVAYDYARGVSVPIPEPWRERFRAFEEGQLELALSSPSRSDGGKDDHRGCP</sequence>
<comment type="similarity">
    <text evidence="1">Belongs to the 4-hydroxybenzoyl-CoA thioesterase family.</text>
</comment>
<evidence type="ECO:0000256" key="2">
    <source>
        <dbReference type="ARBA" id="ARBA00022801"/>
    </source>
</evidence>
<dbReference type="InParanoid" id="A0A212QVW3"/>
<accession>A0A212QVW3</accession>
<dbReference type="Gene3D" id="3.10.129.10">
    <property type="entry name" value="Hotdog Thioesterase"/>
    <property type="match status" value="1"/>
</dbReference>
<dbReference type="PANTHER" id="PTHR31793">
    <property type="entry name" value="4-HYDROXYBENZOYL-COA THIOESTERASE FAMILY MEMBER"/>
    <property type="match status" value="1"/>
</dbReference>
<evidence type="ECO:0000313" key="4">
    <source>
        <dbReference type="Proteomes" id="UP000197025"/>
    </source>
</evidence>
<dbReference type="AlphaFoldDB" id="A0A212QVW3"/>
<dbReference type="SUPFAM" id="SSF54637">
    <property type="entry name" value="Thioesterase/thiol ester dehydrase-isomerase"/>
    <property type="match status" value="1"/>
</dbReference>
<gene>
    <name evidence="3" type="ORF">SAMN02746019_00007250</name>
</gene>
<keyword evidence="4" id="KW-1185">Reference proteome</keyword>
<dbReference type="RefSeq" id="WP_088571249.1">
    <property type="nucleotide sequence ID" value="NZ_FYEK01000027.1"/>
</dbReference>
<dbReference type="Pfam" id="PF13279">
    <property type="entry name" value="4HBT_2"/>
    <property type="match status" value="1"/>
</dbReference>
<evidence type="ECO:0000256" key="1">
    <source>
        <dbReference type="ARBA" id="ARBA00005953"/>
    </source>
</evidence>
<dbReference type="FunCoup" id="A0A212QVW3">
    <property type="interactions" value="8"/>
</dbReference>
<dbReference type="OrthoDB" id="9799036at2"/>
<evidence type="ECO:0000313" key="3">
    <source>
        <dbReference type="EMBL" id="SNB63849.1"/>
    </source>
</evidence>
<dbReference type="CDD" id="cd00586">
    <property type="entry name" value="4HBT"/>
    <property type="match status" value="1"/>
</dbReference>
<dbReference type="InterPro" id="IPR029069">
    <property type="entry name" value="HotDog_dom_sf"/>
</dbReference>
<dbReference type="PANTHER" id="PTHR31793:SF27">
    <property type="entry name" value="NOVEL THIOESTERASE SUPERFAMILY DOMAIN AND SAPOSIN A-TYPE DOMAIN CONTAINING PROTEIN (0610012H03RIK)"/>
    <property type="match status" value="1"/>
</dbReference>
<proteinExistence type="inferred from homology"/>
<dbReference type="EMBL" id="FYEK01000027">
    <property type="protein sequence ID" value="SNB63849.1"/>
    <property type="molecule type" value="Genomic_DNA"/>
</dbReference>
<dbReference type="InterPro" id="IPR050563">
    <property type="entry name" value="4-hydroxybenzoyl-CoA_TE"/>
</dbReference>
<organism evidence="3 4">
    <name type="scientific">Thermoflexus hugenholtzii JAD2</name>
    <dbReference type="NCBI Taxonomy" id="877466"/>
    <lineage>
        <taxon>Bacteria</taxon>
        <taxon>Bacillati</taxon>
        <taxon>Chloroflexota</taxon>
        <taxon>Thermoflexia</taxon>
        <taxon>Thermoflexales</taxon>
        <taxon>Thermoflexaceae</taxon>
        <taxon>Thermoflexus</taxon>
    </lineage>
</organism>
<dbReference type="Proteomes" id="UP000197025">
    <property type="component" value="Unassembled WGS sequence"/>
</dbReference>
<keyword evidence="2 3" id="KW-0378">Hydrolase</keyword>
<dbReference type="GO" id="GO:0047617">
    <property type="term" value="F:fatty acyl-CoA hydrolase activity"/>
    <property type="evidence" value="ECO:0007669"/>
    <property type="project" value="TreeGrafter"/>
</dbReference>
<protein>
    <submittedName>
        <fullName evidence="3">Acyl-CoA thioester hydrolase</fullName>
    </submittedName>
</protein>